<evidence type="ECO:0000313" key="2">
    <source>
        <dbReference type="Proteomes" id="UP000244064"/>
    </source>
</evidence>
<keyword evidence="1" id="KW-0031">Aminopeptidase</keyword>
<dbReference type="AlphaFoldDB" id="A0A2T5P9Z5"/>
<keyword evidence="1" id="KW-0645">Protease</keyword>
<dbReference type="InterPro" id="IPR014553">
    <property type="entry name" value="Aminopept"/>
</dbReference>
<keyword evidence="1" id="KW-0378">Hydrolase</keyword>
<comment type="caution">
    <text evidence="1">The sequence shown here is derived from an EMBL/GenBank/DDBJ whole genome shotgun (WGS) entry which is preliminary data.</text>
</comment>
<evidence type="ECO:0000313" key="1">
    <source>
        <dbReference type="EMBL" id="PTU74580.1"/>
    </source>
</evidence>
<dbReference type="GO" id="GO:0004177">
    <property type="term" value="F:aminopeptidase activity"/>
    <property type="evidence" value="ECO:0007669"/>
    <property type="project" value="UniProtKB-KW"/>
</dbReference>
<dbReference type="EMBL" id="QASN01000017">
    <property type="protein sequence ID" value="PTU74580.1"/>
    <property type="molecule type" value="Genomic_DNA"/>
</dbReference>
<accession>A0A2T5P9Z5</accession>
<dbReference type="Pfam" id="PF10023">
    <property type="entry name" value="Aminopep"/>
    <property type="match status" value="1"/>
</dbReference>
<reference evidence="1 2" key="1">
    <citation type="submission" date="2018-04" db="EMBL/GenBank/DDBJ databases">
        <title>Pseudomonas sp. nov., isolated from mangrove soil.</title>
        <authorList>
            <person name="Chen C."/>
        </authorList>
    </citation>
    <scope>NUCLEOTIDE SEQUENCE [LARGE SCALE GENOMIC DNA]</scope>
    <source>
        <strain evidence="1 2">TC-11</strain>
    </source>
</reference>
<dbReference type="OrthoDB" id="357991at2"/>
<dbReference type="RefSeq" id="WP_108107275.1">
    <property type="nucleotide sequence ID" value="NZ_QASN01000017.1"/>
</dbReference>
<proteinExistence type="predicted"/>
<dbReference type="Proteomes" id="UP000244064">
    <property type="component" value="Unassembled WGS sequence"/>
</dbReference>
<name>A0A2T5P9Z5_9PSED</name>
<sequence length="349" mass="40029">MIDLRHLPLVPLLLVLLLNGCSSYYGQLAEGQWQLLSQRRPIARLVADPATPPELRRRLQLSSAARDFASAQLALPQNDSYRSFVDLQRPYVVWNVFATDEFSVAAREHCFPIAGCVAYRGYFDQGRARGAAALLAEQGLDTWVAGVEAYSTLGWFDDPLLSSMLRRDDARLVAVIIHELAHQRFYLPGDTAFNESYASFVEQEGLRQWYTMRNETPPTSDDAHRRAFIEQVLASRTRLEQLYAGDLSPEQMRKEKTAEFERLRRDYRSLRDSHWPGDTRYDAWFSAPLNNARLLPFGLYDQWVPAFARLFEAHDRDWEAFHHAVENLGELPAARRLEALERLGTAKRG</sequence>
<keyword evidence="2" id="KW-1185">Reference proteome</keyword>
<gene>
    <name evidence="1" type="ORF">DBO85_10885</name>
</gene>
<dbReference type="PIRSF" id="PIRSF029285">
    <property type="entry name" value="Aminopept"/>
    <property type="match status" value="1"/>
</dbReference>
<protein>
    <submittedName>
        <fullName evidence="1">Aminopeptidase</fullName>
    </submittedName>
</protein>
<organism evidence="1 2">
    <name type="scientific">Pseudomonas mangrovi</name>
    <dbReference type="NCBI Taxonomy" id="2161748"/>
    <lineage>
        <taxon>Bacteria</taxon>
        <taxon>Pseudomonadati</taxon>
        <taxon>Pseudomonadota</taxon>
        <taxon>Gammaproteobacteria</taxon>
        <taxon>Pseudomonadales</taxon>
        <taxon>Pseudomonadaceae</taxon>
        <taxon>Pseudomonas</taxon>
    </lineage>
</organism>